<dbReference type="Proteomes" id="UP000466442">
    <property type="component" value="Unassembled WGS sequence"/>
</dbReference>
<dbReference type="GO" id="GO:0004984">
    <property type="term" value="F:olfactory receptor activity"/>
    <property type="evidence" value="ECO:0007669"/>
    <property type="project" value="InterPro"/>
</dbReference>
<gene>
    <name evidence="11" type="ORF">GE061_011066</name>
</gene>
<dbReference type="PANTHER" id="PTHR21137:SF35">
    <property type="entry name" value="ODORANT RECEPTOR 19A-RELATED"/>
    <property type="match status" value="1"/>
</dbReference>
<name>A0A8S9XWR3_APOLU</name>
<evidence type="ECO:0000256" key="9">
    <source>
        <dbReference type="ARBA" id="ARBA00023224"/>
    </source>
</evidence>
<evidence type="ECO:0000313" key="12">
    <source>
        <dbReference type="Proteomes" id="UP000466442"/>
    </source>
</evidence>
<proteinExistence type="predicted"/>
<dbReference type="PANTHER" id="PTHR21137">
    <property type="entry name" value="ODORANT RECEPTOR"/>
    <property type="match status" value="1"/>
</dbReference>
<keyword evidence="2" id="KW-1003">Cell membrane</keyword>
<reference evidence="11" key="1">
    <citation type="journal article" date="2021" name="Mol. Ecol. Resour.">
        <title>Apolygus lucorum genome provides insights into omnivorousness and mesophyll feeding.</title>
        <authorList>
            <person name="Liu Y."/>
            <person name="Liu H."/>
            <person name="Wang H."/>
            <person name="Huang T."/>
            <person name="Liu B."/>
            <person name="Yang B."/>
            <person name="Yin L."/>
            <person name="Li B."/>
            <person name="Zhang Y."/>
            <person name="Zhang S."/>
            <person name="Jiang F."/>
            <person name="Zhang X."/>
            <person name="Ren Y."/>
            <person name="Wang B."/>
            <person name="Wang S."/>
            <person name="Lu Y."/>
            <person name="Wu K."/>
            <person name="Fan W."/>
            <person name="Wang G."/>
        </authorList>
    </citation>
    <scope>NUCLEOTIDE SEQUENCE</scope>
    <source>
        <strain evidence="11">12Hb</strain>
    </source>
</reference>
<dbReference type="AlphaFoldDB" id="A0A8S9XWR3"/>
<dbReference type="Pfam" id="PF02949">
    <property type="entry name" value="7tm_6"/>
    <property type="match status" value="1"/>
</dbReference>
<keyword evidence="4 10" id="KW-0812">Transmembrane</keyword>
<keyword evidence="9" id="KW-0807">Transducer</keyword>
<keyword evidence="6 10" id="KW-1133">Transmembrane helix</keyword>
<evidence type="ECO:0008006" key="13">
    <source>
        <dbReference type="Google" id="ProtNLM"/>
    </source>
</evidence>
<dbReference type="GO" id="GO:0005549">
    <property type="term" value="F:odorant binding"/>
    <property type="evidence" value="ECO:0007669"/>
    <property type="project" value="InterPro"/>
</dbReference>
<dbReference type="GO" id="GO:0005886">
    <property type="term" value="C:plasma membrane"/>
    <property type="evidence" value="ECO:0007669"/>
    <property type="project" value="UniProtKB-SubCell"/>
</dbReference>
<evidence type="ECO:0000256" key="4">
    <source>
        <dbReference type="ARBA" id="ARBA00022692"/>
    </source>
</evidence>
<evidence type="ECO:0000256" key="10">
    <source>
        <dbReference type="SAM" id="Phobius"/>
    </source>
</evidence>
<feature type="transmembrane region" description="Helical" evidence="10">
    <location>
        <begin position="152"/>
        <end position="170"/>
    </location>
</feature>
<accession>A0A8S9XWR3</accession>
<dbReference type="OrthoDB" id="6621117at2759"/>
<evidence type="ECO:0000256" key="5">
    <source>
        <dbReference type="ARBA" id="ARBA00022725"/>
    </source>
</evidence>
<dbReference type="GO" id="GO:0007165">
    <property type="term" value="P:signal transduction"/>
    <property type="evidence" value="ECO:0007669"/>
    <property type="project" value="UniProtKB-KW"/>
</dbReference>
<evidence type="ECO:0000256" key="3">
    <source>
        <dbReference type="ARBA" id="ARBA00022606"/>
    </source>
</evidence>
<feature type="transmembrane region" description="Helical" evidence="10">
    <location>
        <begin position="119"/>
        <end position="140"/>
    </location>
</feature>
<keyword evidence="8" id="KW-0675">Receptor</keyword>
<evidence type="ECO:0000256" key="8">
    <source>
        <dbReference type="ARBA" id="ARBA00023170"/>
    </source>
</evidence>
<dbReference type="InterPro" id="IPR004117">
    <property type="entry name" value="7tm6_olfct_rcpt"/>
</dbReference>
<comment type="caution">
    <text evidence="11">The sequence shown here is derived from an EMBL/GenBank/DDBJ whole genome shotgun (WGS) entry which is preliminary data.</text>
</comment>
<keyword evidence="3" id="KW-0716">Sensory transduction</keyword>
<protein>
    <recommendedName>
        <fullName evidence="13">Odorant receptor</fullName>
    </recommendedName>
</protein>
<keyword evidence="5" id="KW-0552">Olfaction</keyword>
<evidence type="ECO:0000256" key="6">
    <source>
        <dbReference type="ARBA" id="ARBA00022989"/>
    </source>
</evidence>
<comment type="subcellular location">
    <subcellularLocation>
        <location evidence="1">Cell membrane</location>
        <topology evidence="1">Multi-pass membrane protein</topology>
    </subcellularLocation>
</comment>
<keyword evidence="12" id="KW-1185">Reference proteome</keyword>
<dbReference type="EMBL" id="WIXP02000003">
    <property type="protein sequence ID" value="KAF6213347.1"/>
    <property type="molecule type" value="Genomic_DNA"/>
</dbReference>
<keyword evidence="7 10" id="KW-0472">Membrane</keyword>
<evidence type="ECO:0000256" key="7">
    <source>
        <dbReference type="ARBA" id="ARBA00023136"/>
    </source>
</evidence>
<evidence type="ECO:0000256" key="2">
    <source>
        <dbReference type="ARBA" id="ARBA00022475"/>
    </source>
</evidence>
<sequence length="250" mass="28873">MNEEASKDDYYEDELQKEIDGWAKQTMAGCHATLSNVMFDAVFICISTRQLALLIHLKNSFSKIFQAIHVDPKGISWYTNYRAEAVEKEEIENDLTQRLKYWIRKHQTTLRLLNDLQSLYSFPLFLHFCYVGMVLATGAAAVLKGTLTSMEYYFIGMHLLGLSFTLFVICRIGDYIKIQTDEITEGLYGQNYFLLSKKQHALIKNLLTAINQPFVLRVAQAFPLSTETFKSVMTTTYSFFAMFTQMQHKN</sequence>
<evidence type="ECO:0000256" key="1">
    <source>
        <dbReference type="ARBA" id="ARBA00004651"/>
    </source>
</evidence>
<evidence type="ECO:0000313" key="11">
    <source>
        <dbReference type="EMBL" id="KAF6213347.1"/>
    </source>
</evidence>
<organism evidence="11 12">
    <name type="scientific">Apolygus lucorum</name>
    <name type="common">Small green plant bug</name>
    <name type="synonym">Lygocoris lucorum</name>
    <dbReference type="NCBI Taxonomy" id="248454"/>
    <lineage>
        <taxon>Eukaryota</taxon>
        <taxon>Metazoa</taxon>
        <taxon>Ecdysozoa</taxon>
        <taxon>Arthropoda</taxon>
        <taxon>Hexapoda</taxon>
        <taxon>Insecta</taxon>
        <taxon>Pterygota</taxon>
        <taxon>Neoptera</taxon>
        <taxon>Paraneoptera</taxon>
        <taxon>Hemiptera</taxon>
        <taxon>Heteroptera</taxon>
        <taxon>Panheteroptera</taxon>
        <taxon>Cimicomorpha</taxon>
        <taxon>Miridae</taxon>
        <taxon>Mirini</taxon>
        <taxon>Apolygus</taxon>
    </lineage>
</organism>